<feature type="region of interest" description="Disordered" evidence="4">
    <location>
        <begin position="199"/>
        <end position="247"/>
    </location>
</feature>
<feature type="region of interest" description="Disordered" evidence="4">
    <location>
        <begin position="1"/>
        <end position="30"/>
    </location>
</feature>
<sequence length="365" mass="38574">MSTQTQPDFGSYRNQPIQDHWSASQDFPTPSDLIQLNQPLLTPMLASAFSIPLSDYGPSDGCGSGMGSWGPYNGASEADGGFPPGGNMPPGEFNGPEGGLPYRFPGRGSGMPQDPEARAGASNSYPPPGAYSPGHIMGNMPPGGFPGAMYPGMHPGAQGGMPHPHMDGMLPPGMQYNPQMMGYEPWDGPGMGGMHPQFSGMYGAHPGAGYRKQQPGKRSSQERPQPPPAAKKDSGENTTQALKRPRLVWTDQLHKRFEDAVNQLGLKNAVPKTIMQLMNVEGLTRENVASHLQKYRLSLKRNEKAEGEATHGDSADVAGGNAGSNTGNGKPSAVKDGEGSNDAAEAKEQNSDENNRFSDGKEAAG</sequence>
<keyword evidence="2" id="KW-0804">Transcription</keyword>
<organism evidence="6">
    <name type="scientific">Tetraselmis sp. GSL018</name>
    <dbReference type="NCBI Taxonomy" id="582737"/>
    <lineage>
        <taxon>Eukaryota</taxon>
        <taxon>Viridiplantae</taxon>
        <taxon>Chlorophyta</taxon>
        <taxon>core chlorophytes</taxon>
        <taxon>Chlorodendrophyceae</taxon>
        <taxon>Chlorodendrales</taxon>
        <taxon>Chlorodendraceae</taxon>
        <taxon>Tetraselmis</taxon>
    </lineage>
</organism>
<dbReference type="Gene3D" id="1.10.10.60">
    <property type="entry name" value="Homeodomain-like"/>
    <property type="match status" value="1"/>
</dbReference>
<name>A0A061R2D3_9CHLO</name>
<evidence type="ECO:0000256" key="3">
    <source>
        <dbReference type="ARBA" id="ARBA00023242"/>
    </source>
</evidence>
<gene>
    <name evidence="6" type="ORF">TSPGSL018_17322</name>
</gene>
<dbReference type="NCBIfam" id="TIGR01557">
    <property type="entry name" value="myb_SHAQKYF"/>
    <property type="match status" value="1"/>
</dbReference>
<evidence type="ECO:0000313" key="6">
    <source>
        <dbReference type="EMBL" id="JAC64875.1"/>
    </source>
</evidence>
<dbReference type="AlphaFoldDB" id="A0A061R2D3"/>
<feature type="domain" description="HTH myb-type" evidence="5">
    <location>
        <begin position="249"/>
        <end position="300"/>
    </location>
</feature>
<feature type="compositionally biased region" description="Basic and acidic residues" evidence="4">
    <location>
        <begin position="333"/>
        <end position="365"/>
    </location>
</feature>
<dbReference type="GO" id="GO:0003677">
    <property type="term" value="F:DNA binding"/>
    <property type="evidence" value="ECO:0007669"/>
    <property type="project" value="InterPro"/>
</dbReference>
<evidence type="ECO:0000256" key="1">
    <source>
        <dbReference type="ARBA" id="ARBA00023015"/>
    </source>
</evidence>
<dbReference type="FunFam" id="1.10.10.60:FF:000007">
    <property type="entry name" value="Two-component response regulator"/>
    <property type="match status" value="1"/>
</dbReference>
<feature type="region of interest" description="Disordered" evidence="4">
    <location>
        <begin position="107"/>
        <end position="127"/>
    </location>
</feature>
<dbReference type="InterPro" id="IPR006447">
    <property type="entry name" value="Myb_dom_plants"/>
</dbReference>
<dbReference type="PANTHER" id="PTHR31442:SF29">
    <property type="entry name" value="HOMEODOMAIN-LIKE SUPERFAMILY PROTEIN"/>
    <property type="match status" value="1"/>
</dbReference>
<accession>A0A061R2D3</accession>
<dbReference type="GO" id="GO:0003700">
    <property type="term" value="F:DNA-binding transcription factor activity"/>
    <property type="evidence" value="ECO:0007669"/>
    <property type="project" value="InterPro"/>
</dbReference>
<dbReference type="PROSITE" id="PS51294">
    <property type="entry name" value="HTH_MYB"/>
    <property type="match status" value="1"/>
</dbReference>
<evidence type="ECO:0000256" key="4">
    <source>
        <dbReference type="SAM" id="MobiDB-lite"/>
    </source>
</evidence>
<reference evidence="6" key="1">
    <citation type="submission" date="2014-05" db="EMBL/GenBank/DDBJ databases">
        <title>The transcriptome of the halophilic microalga Tetraselmis sp. GSL018 isolated from the Great Salt Lake, Utah.</title>
        <authorList>
            <person name="Jinkerson R.E."/>
            <person name="D'Adamo S."/>
            <person name="Posewitz M.C."/>
        </authorList>
    </citation>
    <scope>NUCLEOTIDE SEQUENCE</scope>
    <source>
        <strain evidence="6">GSL018</strain>
    </source>
</reference>
<evidence type="ECO:0000259" key="5">
    <source>
        <dbReference type="PROSITE" id="PS51294"/>
    </source>
</evidence>
<dbReference type="Pfam" id="PF00249">
    <property type="entry name" value="Myb_DNA-binding"/>
    <property type="match status" value="1"/>
</dbReference>
<feature type="compositionally biased region" description="Basic and acidic residues" evidence="4">
    <location>
        <begin position="303"/>
        <end position="314"/>
    </location>
</feature>
<proteinExistence type="predicted"/>
<keyword evidence="3" id="KW-0539">Nucleus</keyword>
<evidence type="ECO:0000256" key="2">
    <source>
        <dbReference type="ARBA" id="ARBA00023163"/>
    </source>
</evidence>
<dbReference type="InterPro" id="IPR001005">
    <property type="entry name" value="SANT/Myb"/>
</dbReference>
<feature type="region of interest" description="Disordered" evidence="4">
    <location>
        <begin position="303"/>
        <end position="365"/>
    </location>
</feature>
<dbReference type="SUPFAM" id="SSF46689">
    <property type="entry name" value="Homeodomain-like"/>
    <property type="match status" value="1"/>
</dbReference>
<keyword evidence="1" id="KW-0805">Transcription regulation</keyword>
<dbReference type="InterPro" id="IPR044841">
    <property type="entry name" value="LUX/BOA-like"/>
</dbReference>
<protein>
    <submittedName>
        <fullName evidence="6">Two-component response regulator arr1</fullName>
    </submittedName>
</protein>
<dbReference type="EMBL" id="GBEZ01021916">
    <property type="protein sequence ID" value="JAC64875.1"/>
    <property type="molecule type" value="Transcribed_RNA"/>
</dbReference>
<dbReference type="GO" id="GO:0005634">
    <property type="term" value="C:nucleus"/>
    <property type="evidence" value="ECO:0007669"/>
    <property type="project" value="TreeGrafter"/>
</dbReference>
<dbReference type="InterPro" id="IPR009057">
    <property type="entry name" value="Homeodomain-like_sf"/>
</dbReference>
<dbReference type="PANTHER" id="PTHR31442">
    <property type="entry name" value="HOMEODOMAIN-LIKE SUPERFAMILY PROTEIN-RELATED"/>
    <property type="match status" value="1"/>
</dbReference>
<dbReference type="InterPro" id="IPR017930">
    <property type="entry name" value="Myb_dom"/>
</dbReference>